<accession>A0ABT4SR75</accession>
<name>A0ABT4SR75_9ACTN</name>
<dbReference type="Proteomes" id="UP001212498">
    <property type="component" value="Unassembled WGS sequence"/>
</dbReference>
<dbReference type="EMBL" id="JAPNUD010000006">
    <property type="protein sequence ID" value="MDA0639766.1"/>
    <property type="molecule type" value="Genomic_DNA"/>
</dbReference>
<keyword evidence="2" id="KW-1185">Reference proteome</keyword>
<sequence length="146" mass="16472">MLIVANGKADHVFSDCTNSAVEFLEHAESDGVVVLDNSWHIFEEYENYCSFKGQPGVGDHFFLHLHRRQADPRHVQKVDITPDGYGSYEEIPDGLRAFDPSDQKFVATVIADERKSVIVNCTDSDWREAARALEQNQIVVMEICGD</sequence>
<protein>
    <submittedName>
        <fullName evidence="1">Uncharacterized protein</fullName>
    </submittedName>
</protein>
<evidence type="ECO:0000313" key="1">
    <source>
        <dbReference type="EMBL" id="MDA0639766.1"/>
    </source>
</evidence>
<organism evidence="1 2">
    <name type="scientific">Nonomuraea ferruginea</name>
    <dbReference type="NCBI Taxonomy" id="46174"/>
    <lineage>
        <taxon>Bacteria</taxon>
        <taxon>Bacillati</taxon>
        <taxon>Actinomycetota</taxon>
        <taxon>Actinomycetes</taxon>
        <taxon>Streptosporangiales</taxon>
        <taxon>Streptosporangiaceae</taxon>
        <taxon>Nonomuraea</taxon>
    </lineage>
</organism>
<evidence type="ECO:0000313" key="2">
    <source>
        <dbReference type="Proteomes" id="UP001212498"/>
    </source>
</evidence>
<dbReference type="RefSeq" id="WP_271275204.1">
    <property type="nucleotide sequence ID" value="NZ_BAABFD010000022.1"/>
</dbReference>
<comment type="caution">
    <text evidence="1">The sequence shown here is derived from an EMBL/GenBank/DDBJ whole genome shotgun (WGS) entry which is preliminary data.</text>
</comment>
<reference evidence="1 2" key="1">
    <citation type="submission" date="2022-11" db="EMBL/GenBank/DDBJ databases">
        <title>Nonomuraea corallina sp. nov., a new species of the genus Nonomuraea isolated from sea side sediment in Thai sea.</title>
        <authorList>
            <person name="Ngamcharungchit C."/>
            <person name="Matsumoto A."/>
            <person name="Suriyachadkun C."/>
            <person name="Panbangred W."/>
            <person name="Inahashi Y."/>
            <person name="Intra B."/>
        </authorList>
    </citation>
    <scope>NUCLEOTIDE SEQUENCE [LARGE SCALE GENOMIC DNA]</scope>
    <source>
        <strain evidence="1 2">DSM 43553</strain>
    </source>
</reference>
<gene>
    <name evidence="1" type="ORF">OUY24_03945</name>
</gene>
<proteinExistence type="predicted"/>